<dbReference type="SUPFAM" id="SSF81301">
    <property type="entry name" value="Nucleotidyltransferase"/>
    <property type="match status" value="1"/>
</dbReference>
<dbReference type="AlphaFoldDB" id="A0A0C2X1N3"/>
<evidence type="ECO:0000313" key="1">
    <source>
        <dbReference type="EMBL" id="KIM23397.1"/>
    </source>
</evidence>
<dbReference type="Proteomes" id="UP000054097">
    <property type="component" value="Unassembled WGS sequence"/>
</dbReference>
<gene>
    <name evidence="1" type="ORF">M408DRAFT_332391</name>
</gene>
<reference evidence="2" key="2">
    <citation type="submission" date="2015-01" db="EMBL/GenBank/DDBJ databases">
        <title>Evolutionary Origins and Diversification of the Mycorrhizal Mutualists.</title>
        <authorList>
            <consortium name="DOE Joint Genome Institute"/>
            <consortium name="Mycorrhizal Genomics Consortium"/>
            <person name="Kohler A."/>
            <person name="Kuo A."/>
            <person name="Nagy L.G."/>
            <person name="Floudas D."/>
            <person name="Copeland A."/>
            <person name="Barry K.W."/>
            <person name="Cichocki N."/>
            <person name="Veneault-Fourrey C."/>
            <person name="LaButti K."/>
            <person name="Lindquist E.A."/>
            <person name="Lipzen A."/>
            <person name="Lundell T."/>
            <person name="Morin E."/>
            <person name="Murat C."/>
            <person name="Riley R."/>
            <person name="Ohm R."/>
            <person name="Sun H."/>
            <person name="Tunlid A."/>
            <person name="Henrissat B."/>
            <person name="Grigoriev I.V."/>
            <person name="Hibbett D.S."/>
            <person name="Martin F."/>
        </authorList>
    </citation>
    <scope>NUCLEOTIDE SEQUENCE [LARGE SCALE GENOMIC DNA]</scope>
    <source>
        <strain evidence="2">MAFF 305830</strain>
    </source>
</reference>
<dbReference type="HOGENOM" id="CLU_047728_0_0_1"/>
<dbReference type="OrthoDB" id="3133286at2759"/>
<name>A0A0C2X1N3_SERVB</name>
<dbReference type="EMBL" id="KN824338">
    <property type="protein sequence ID" value="KIM23397.1"/>
    <property type="molecule type" value="Genomic_DNA"/>
</dbReference>
<reference evidence="1 2" key="1">
    <citation type="submission" date="2014-04" db="EMBL/GenBank/DDBJ databases">
        <authorList>
            <consortium name="DOE Joint Genome Institute"/>
            <person name="Kuo A."/>
            <person name="Zuccaro A."/>
            <person name="Kohler A."/>
            <person name="Nagy L.G."/>
            <person name="Floudas D."/>
            <person name="Copeland A."/>
            <person name="Barry K.W."/>
            <person name="Cichocki N."/>
            <person name="Veneault-Fourrey C."/>
            <person name="LaButti K."/>
            <person name="Lindquist E.A."/>
            <person name="Lipzen A."/>
            <person name="Lundell T."/>
            <person name="Morin E."/>
            <person name="Murat C."/>
            <person name="Sun H."/>
            <person name="Tunlid A."/>
            <person name="Henrissat B."/>
            <person name="Grigoriev I.V."/>
            <person name="Hibbett D.S."/>
            <person name="Martin F."/>
            <person name="Nordberg H.P."/>
            <person name="Cantor M.N."/>
            <person name="Hua S.X."/>
        </authorList>
    </citation>
    <scope>NUCLEOTIDE SEQUENCE [LARGE SCALE GENOMIC DNA]</scope>
    <source>
        <strain evidence="1 2">MAFF 305830</strain>
    </source>
</reference>
<sequence>MSHAVWSAADAAIRTLRDAGYPDVCFVGGVACSLHGNIRTPKDLDILILNTSDDQETIKRRIVLYNPSFYLVASKKLFATYKVLWYRSTYGSVKVDILLPGIMDIPSFPASRIDTSNVRRFPSAPLSITLLLKLQAWSQHRAATEWYYSKEQDKDKTDLECLVPLAAKKALRPKRDVDLSKEFLSAAEKRVSEYLRANPSSCTRDSWRSMGFAVPEAQTVPTPRGSVASTSFLVEEPAVISRIKVKPLPRPRPLYTYGSSRY</sequence>
<accession>A0A0C2X1N3</accession>
<proteinExistence type="predicted"/>
<organism evidence="1 2">
    <name type="scientific">Serendipita vermifera MAFF 305830</name>
    <dbReference type="NCBI Taxonomy" id="933852"/>
    <lineage>
        <taxon>Eukaryota</taxon>
        <taxon>Fungi</taxon>
        <taxon>Dikarya</taxon>
        <taxon>Basidiomycota</taxon>
        <taxon>Agaricomycotina</taxon>
        <taxon>Agaricomycetes</taxon>
        <taxon>Sebacinales</taxon>
        <taxon>Serendipitaceae</taxon>
        <taxon>Serendipita</taxon>
    </lineage>
</organism>
<evidence type="ECO:0000313" key="2">
    <source>
        <dbReference type="Proteomes" id="UP000054097"/>
    </source>
</evidence>
<protein>
    <submittedName>
        <fullName evidence="1">Uncharacterized protein</fullName>
    </submittedName>
</protein>
<dbReference type="InterPro" id="IPR043519">
    <property type="entry name" value="NT_sf"/>
</dbReference>
<keyword evidence="2" id="KW-1185">Reference proteome</keyword>